<protein>
    <submittedName>
        <fullName evidence="7">Metallo-beta-lactamase class B</fullName>
    </submittedName>
</protein>
<keyword evidence="4" id="KW-0862">Zinc</keyword>
<evidence type="ECO:0000313" key="7">
    <source>
        <dbReference type="EMBL" id="SHM00124.1"/>
    </source>
</evidence>
<name>A0A1M7F7U0_9BACT</name>
<dbReference type="NCBIfam" id="NF012229">
    <property type="entry name" value="bla_class_B_core"/>
    <property type="match status" value="1"/>
</dbReference>
<dbReference type="Proteomes" id="UP000184420">
    <property type="component" value="Unassembled WGS sequence"/>
</dbReference>
<organism evidence="7 8">
    <name type="scientific">Chitinophaga jiangningensis</name>
    <dbReference type="NCBI Taxonomy" id="1419482"/>
    <lineage>
        <taxon>Bacteria</taxon>
        <taxon>Pseudomonadati</taxon>
        <taxon>Bacteroidota</taxon>
        <taxon>Chitinophagia</taxon>
        <taxon>Chitinophagales</taxon>
        <taxon>Chitinophagaceae</taxon>
        <taxon>Chitinophaga</taxon>
    </lineage>
</organism>
<keyword evidence="5" id="KW-0732">Signal</keyword>
<evidence type="ECO:0000256" key="4">
    <source>
        <dbReference type="ARBA" id="ARBA00022833"/>
    </source>
</evidence>
<dbReference type="Pfam" id="PF00753">
    <property type="entry name" value="Lactamase_B"/>
    <property type="match status" value="1"/>
</dbReference>
<evidence type="ECO:0000256" key="5">
    <source>
        <dbReference type="SAM" id="SignalP"/>
    </source>
</evidence>
<feature type="chain" id="PRO_5013337071" evidence="5">
    <location>
        <begin position="23"/>
        <end position="288"/>
    </location>
</feature>
<proteinExistence type="predicted"/>
<evidence type="ECO:0000313" key="8">
    <source>
        <dbReference type="Proteomes" id="UP000184420"/>
    </source>
</evidence>
<dbReference type="STRING" id="1419482.SAMN05444266_10629"/>
<dbReference type="PANTHER" id="PTHR46233">
    <property type="entry name" value="HYDROXYACYLGLUTATHIONE HYDROLASE GLOC"/>
    <property type="match status" value="1"/>
</dbReference>
<comment type="cofactor">
    <cofactor evidence="1">
        <name>Zn(2+)</name>
        <dbReference type="ChEBI" id="CHEBI:29105"/>
    </cofactor>
</comment>
<feature type="signal peptide" evidence="5">
    <location>
        <begin position="1"/>
        <end position="22"/>
    </location>
</feature>
<evidence type="ECO:0000259" key="6">
    <source>
        <dbReference type="SMART" id="SM00849"/>
    </source>
</evidence>
<dbReference type="InterPro" id="IPR051453">
    <property type="entry name" value="MBL_Glyoxalase_II"/>
</dbReference>
<keyword evidence="3" id="KW-0378">Hydrolase</keyword>
<evidence type="ECO:0000256" key="1">
    <source>
        <dbReference type="ARBA" id="ARBA00001947"/>
    </source>
</evidence>
<evidence type="ECO:0000256" key="3">
    <source>
        <dbReference type="ARBA" id="ARBA00022801"/>
    </source>
</evidence>
<dbReference type="InterPro" id="IPR001279">
    <property type="entry name" value="Metallo-B-lactamas"/>
</dbReference>
<reference evidence="7 8" key="1">
    <citation type="submission" date="2016-11" db="EMBL/GenBank/DDBJ databases">
        <authorList>
            <person name="Jaros S."/>
            <person name="Januszkiewicz K."/>
            <person name="Wedrychowicz H."/>
        </authorList>
    </citation>
    <scope>NUCLEOTIDE SEQUENCE [LARGE SCALE GENOMIC DNA]</scope>
    <source>
        <strain evidence="7 8">DSM 27406</strain>
    </source>
</reference>
<sequence length="288" mass="32463">MHFMKKLVPALLCTSMSLYAHAQKVVEPTHINPDWTKTYQPFCIVGNLYYVGTYDLASYLITTPSGHILVNTGLASSADVIKKNVESLGFKFSDIKILLTNQVHYDHVGAMAAIQQMTGAQFMVDAADAAVVKTGGKTDYELGGEFSTFKPIKISRELHDRDVISLGDARLVMLHHPGHTKGSCSFIMDVKDGSKTYKVLLANIPTIIVSKQFSEVTKYPQIAADYKYTLDTMPKVQFDIWVAAHASQFDLQRLRGEKDGYKPELFMNREGYDKRIEKIRKEWEEKVK</sequence>
<dbReference type="InterPro" id="IPR036866">
    <property type="entry name" value="RibonucZ/Hydroxyglut_hydro"/>
</dbReference>
<dbReference type="SUPFAM" id="SSF56281">
    <property type="entry name" value="Metallo-hydrolase/oxidoreductase"/>
    <property type="match status" value="1"/>
</dbReference>
<dbReference type="GO" id="GO:0046872">
    <property type="term" value="F:metal ion binding"/>
    <property type="evidence" value="ECO:0007669"/>
    <property type="project" value="UniProtKB-KW"/>
</dbReference>
<gene>
    <name evidence="7" type="ORF">SAMN05444266_10629</name>
</gene>
<dbReference type="AlphaFoldDB" id="A0A1M7F7U0"/>
<dbReference type="SMART" id="SM00849">
    <property type="entry name" value="Lactamase_B"/>
    <property type="match status" value="1"/>
</dbReference>
<keyword evidence="2" id="KW-0479">Metal-binding</keyword>
<dbReference type="PANTHER" id="PTHR46233:SF3">
    <property type="entry name" value="HYDROXYACYLGLUTATHIONE HYDROLASE GLOC"/>
    <property type="match status" value="1"/>
</dbReference>
<dbReference type="Gene3D" id="3.60.15.10">
    <property type="entry name" value="Ribonuclease Z/Hydroxyacylglutathione hydrolase-like"/>
    <property type="match status" value="1"/>
</dbReference>
<dbReference type="NCBIfam" id="NF033105">
    <property type="entry name" value="bla_subclass_B3"/>
    <property type="match status" value="1"/>
</dbReference>
<evidence type="ECO:0000256" key="2">
    <source>
        <dbReference type="ARBA" id="ARBA00022723"/>
    </source>
</evidence>
<dbReference type="GO" id="GO:0016787">
    <property type="term" value="F:hydrolase activity"/>
    <property type="evidence" value="ECO:0007669"/>
    <property type="project" value="UniProtKB-KW"/>
</dbReference>
<dbReference type="EMBL" id="FRBL01000006">
    <property type="protein sequence ID" value="SHM00124.1"/>
    <property type="molecule type" value="Genomic_DNA"/>
</dbReference>
<feature type="domain" description="Metallo-beta-lactamase" evidence="6">
    <location>
        <begin position="55"/>
        <end position="245"/>
    </location>
</feature>
<accession>A0A1M7F7U0</accession>
<keyword evidence="8" id="KW-1185">Reference proteome</keyword>